<dbReference type="AlphaFoldDB" id="E0DGU1"/>
<reference evidence="1" key="1">
    <citation type="submission" date="2010-08" db="EMBL/GenBank/DDBJ databases">
        <authorList>
            <person name="Harkins D.M."/>
            <person name="Madupu R."/>
            <person name="Durkin A.S."/>
            <person name="Torralba M."/>
            <person name="Methe B."/>
            <person name="Sutton G.G."/>
            <person name="Nelson K.E."/>
        </authorList>
    </citation>
    <scope>NUCLEOTIDE SEQUENCE [LARGE SCALE GENOMIC DNA]</scope>
    <source>
        <strain evidence="1">ATCC 14266</strain>
    </source>
</reference>
<sequence length="256" mass="30578">MPRRYYGEKSEVWNMSKDTTPKISRETVPQYFSRGWICVSRGWDSIAIEKFLPIPDRVMPHSGGAADVLYRRDRVKEIEDSFEFKVDTWRRRGLHRDGETLTHILQQFYVDPNFIGLSKVGLLRAALWHYVEREYPDESPEIQKYQVGLLGDCPADTKERLMVNYLRHMGTNYEQLVSATEGRRDFYVFILWQALNRIAEEYPYLQKECRRQLALKRNETGDFNPPRGHAPYVTRAHKHRLARRADRKWRRKYQHL</sequence>
<name>E0DGU1_9CORY</name>
<organism evidence="1 2">
    <name type="scientific">Corynebacterium matruchotii ATCC 14266</name>
    <dbReference type="NCBI Taxonomy" id="553207"/>
    <lineage>
        <taxon>Bacteria</taxon>
        <taxon>Bacillati</taxon>
        <taxon>Actinomycetota</taxon>
        <taxon>Actinomycetes</taxon>
        <taxon>Mycobacteriales</taxon>
        <taxon>Corynebacteriaceae</taxon>
        <taxon>Corynebacterium</taxon>
    </lineage>
</organism>
<dbReference type="Proteomes" id="UP000004218">
    <property type="component" value="Unassembled WGS sequence"/>
</dbReference>
<accession>E0DGU1</accession>
<dbReference type="EMBL" id="ACSH02000005">
    <property type="protein sequence ID" value="EFM49198.1"/>
    <property type="molecule type" value="Genomic_DNA"/>
</dbReference>
<evidence type="ECO:0000313" key="2">
    <source>
        <dbReference type="Proteomes" id="UP000004218"/>
    </source>
</evidence>
<proteinExistence type="predicted"/>
<comment type="caution">
    <text evidence="1">The sequence shown here is derived from an EMBL/GenBank/DDBJ whole genome shotgun (WGS) entry which is preliminary data.</text>
</comment>
<protein>
    <submittedName>
        <fullName evidence="1">Uncharacterized protein</fullName>
    </submittedName>
</protein>
<evidence type="ECO:0000313" key="1">
    <source>
        <dbReference type="EMBL" id="EFM49198.1"/>
    </source>
</evidence>
<gene>
    <name evidence="1" type="ORF">HMPREF0299_7094</name>
</gene>
<keyword evidence="2" id="KW-1185">Reference proteome</keyword>